<sequence length="191" mass="21212">MPSIPGPVITPGAMRAQPQPTLRTEHLVLRPWRRDDAPAVLRAYADPDVRHWHCRSMDDLDESRAWITGQIEAWPTEAGASWAVTDPDDVLLGRVSLRTVDLAEGHAEVGYWVLPEARGRGAAVESTVEITRWSFDELGLHRLWLRHSTRNIASCRVAEKVGYVAEGTSVSAGPHADGWHDMHNHGIVSVH</sequence>
<reference evidence="5 6" key="1">
    <citation type="submission" date="2019-02" db="EMBL/GenBank/DDBJ databases">
        <title>Genomic Encyclopedia of Type Strains, Phase IV (KMG-IV): sequencing the most valuable type-strain genomes for metagenomic binning, comparative biology and taxonomic classification.</title>
        <authorList>
            <person name="Goeker M."/>
        </authorList>
    </citation>
    <scope>NUCLEOTIDE SEQUENCE [LARGE SCALE GENOMIC DNA]</scope>
    <source>
        <strain evidence="5 6">DSM 101727</strain>
    </source>
</reference>
<keyword evidence="1 5" id="KW-0808">Transferase</keyword>
<evidence type="ECO:0000256" key="3">
    <source>
        <dbReference type="ARBA" id="ARBA00038502"/>
    </source>
</evidence>
<dbReference type="InterPro" id="IPR000182">
    <property type="entry name" value="GNAT_dom"/>
</dbReference>
<dbReference type="AlphaFoldDB" id="A0A4Q7KB91"/>
<dbReference type="Gene3D" id="3.40.630.30">
    <property type="match status" value="1"/>
</dbReference>
<dbReference type="OrthoDB" id="2061990at2"/>
<dbReference type="GO" id="GO:0016747">
    <property type="term" value="F:acyltransferase activity, transferring groups other than amino-acyl groups"/>
    <property type="evidence" value="ECO:0007669"/>
    <property type="project" value="InterPro"/>
</dbReference>
<evidence type="ECO:0000313" key="6">
    <source>
        <dbReference type="Proteomes" id="UP000294257"/>
    </source>
</evidence>
<dbReference type="InterPro" id="IPR051531">
    <property type="entry name" value="N-acetyltransferase"/>
</dbReference>
<dbReference type="InterPro" id="IPR016181">
    <property type="entry name" value="Acyl_CoA_acyltransferase"/>
</dbReference>
<dbReference type="Proteomes" id="UP000294257">
    <property type="component" value="Unassembled WGS sequence"/>
</dbReference>
<dbReference type="RefSeq" id="WP_130348658.1">
    <property type="nucleotide sequence ID" value="NZ_SGWQ01000018.1"/>
</dbReference>
<dbReference type="PROSITE" id="PS51186">
    <property type="entry name" value="GNAT"/>
    <property type="match status" value="1"/>
</dbReference>
<dbReference type="PANTHER" id="PTHR43792:SF8">
    <property type="entry name" value="[RIBOSOMAL PROTEIN US5]-ALANINE N-ACETYLTRANSFERASE"/>
    <property type="match status" value="1"/>
</dbReference>
<proteinExistence type="inferred from homology"/>
<keyword evidence="2" id="KW-0012">Acyltransferase</keyword>
<evidence type="ECO:0000256" key="1">
    <source>
        <dbReference type="ARBA" id="ARBA00022679"/>
    </source>
</evidence>
<dbReference type="SUPFAM" id="SSF55729">
    <property type="entry name" value="Acyl-CoA N-acyltransferases (Nat)"/>
    <property type="match status" value="1"/>
</dbReference>
<dbReference type="PANTHER" id="PTHR43792">
    <property type="entry name" value="GNAT FAMILY, PUTATIVE (AFU_ORTHOLOGUE AFUA_3G00765)-RELATED-RELATED"/>
    <property type="match status" value="1"/>
</dbReference>
<name>A0A4Q7KB91_9PSEU</name>
<keyword evidence="6" id="KW-1185">Reference proteome</keyword>
<accession>A0A4Q7KB91</accession>
<comment type="similarity">
    <text evidence="3">Belongs to the acetyltransferase family. RimJ subfamily.</text>
</comment>
<gene>
    <name evidence="5" type="ORF">EV193_11820</name>
</gene>
<feature type="domain" description="N-acetyltransferase" evidence="4">
    <location>
        <begin position="27"/>
        <end position="184"/>
    </location>
</feature>
<dbReference type="EMBL" id="SGWQ01000018">
    <property type="protein sequence ID" value="RZS29766.1"/>
    <property type="molecule type" value="Genomic_DNA"/>
</dbReference>
<evidence type="ECO:0000256" key="2">
    <source>
        <dbReference type="ARBA" id="ARBA00023315"/>
    </source>
</evidence>
<organism evidence="5 6">
    <name type="scientific">Herbihabitans rhizosphaerae</name>
    <dbReference type="NCBI Taxonomy" id="1872711"/>
    <lineage>
        <taxon>Bacteria</taxon>
        <taxon>Bacillati</taxon>
        <taxon>Actinomycetota</taxon>
        <taxon>Actinomycetes</taxon>
        <taxon>Pseudonocardiales</taxon>
        <taxon>Pseudonocardiaceae</taxon>
        <taxon>Herbihabitans</taxon>
    </lineage>
</organism>
<comment type="caution">
    <text evidence="5">The sequence shown here is derived from an EMBL/GenBank/DDBJ whole genome shotgun (WGS) entry which is preliminary data.</text>
</comment>
<evidence type="ECO:0000259" key="4">
    <source>
        <dbReference type="PROSITE" id="PS51186"/>
    </source>
</evidence>
<dbReference type="Pfam" id="PF13302">
    <property type="entry name" value="Acetyltransf_3"/>
    <property type="match status" value="1"/>
</dbReference>
<evidence type="ECO:0000313" key="5">
    <source>
        <dbReference type="EMBL" id="RZS29766.1"/>
    </source>
</evidence>
<protein>
    <submittedName>
        <fullName evidence="5">RimJ/RimL family protein N-acetyltransferase</fullName>
    </submittedName>
</protein>